<dbReference type="AlphaFoldDB" id="A0A1G9TER5"/>
<name>A0A1G9TER5_9ACTN</name>
<proteinExistence type="predicted"/>
<evidence type="ECO:0000313" key="1">
    <source>
        <dbReference type="EMBL" id="SDM45665.1"/>
    </source>
</evidence>
<gene>
    <name evidence="1" type="ORF">SAMN05421869_14442</name>
</gene>
<evidence type="ECO:0000313" key="2">
    <source>
        <dbReference type="Proteomes" id="UP000199202"/>
    </source>
</evidence>
<reference evidence="1 2" key="1">
    <citation type="submission" date="2016-10" db="EMBL/GenBank/DDBJ databases">
        <authorList>
            <person name="de Groot N.N."/>
        </authorList>
    </citation>
    <scope>NUCLEOTIDE SEQUENCE [LARGE SCALE GENOMIC DNA]</scope>
    <source>
        <strain evidence="1 2">CGMCC 4.6533</strain>
    </source>
</reference>
<dbReference type="Proteomes" id="UP000199202">
    <property type="component" value="Unassembled WGS sequence"/>
</dbReference>
<sequence length="86" mass="9736">MPFHDHDLRRLAHLSRLERALVRQGEPVMWDLGSARLMVGGPSEQASVRAALLGGRWVYTWDGWPWCRVDAVDEGVAQLLLRKVSS</sequence>
<organism evidence="1 2">
    <name type="scientific">Nonomuraea jiangxiensis</name>
    <dbReference type="NCBI Taxonomy" id="633440"/>
    <lineage>
        <taxon>Bacteria</taxon>
        <taxon>Bacillati</taxon>
        <taxon>Actinomycetota</taxon>
        <taxon>Actinomycetes</taxon>
        <taxon>Streptosporangiales</taxon>
        <taxon>Streptosporangiaceae</taxon>
        <taxon>Nonomuraea</taxon>
    </lineage>
</organism>
<accession>A0A1G9TER5</accession>
<protein>
    <submittedName>
        <fullName evidence="1">Uncharacterized protein</fullName>
    </submittedName>
</protein>
<keyword evidence="2" id="KW-1185">Reference proteome</keyword>
<dbReference type="EMBL" id="FNDJ01000044">
    <property type="protein sequence ID" value="SDM45665.1"/>
    <property type="molecule type" value="Genomic_DNA"/>
</dbReference>